<dbReference type="Gene3D" id="1.10.10.410">
    <property type="match status" value="1"/>
</dbReference>
<gene>
    <name evidence="1" type="ORF">HH303_03685</name>
</gene>
<accession>A0A7Y0HDD6</accession>
<comment type="caution">
    <text evidence="1">The sequence shown here is derived from an EMBL/GenBank/DDBJ whole genome shotgun (WGS) entry which is preliminary data.</text>
</comment>
<evidence type="ECO:0000313" key="1">
    <source>
        <dbReference type="EMBL" id="NMM43565.1"/>
    </source>
</evidence>
<keyword evidence="2" id="KW-1185">Reference proteome</keyword>
<protein>
    <submittedName>
        <fullName evidence="1">GatB/YqeY domain-containing protein</fullName>
    </submittedName>
</protein>
<name>A0A7Y0HDD6_9PROT</name>
<organism evidence="1 2">
    <name type="scientific">Pacificispira spongiicola</name>
    <dbReference type="NCBI Taxonomy" id="2729598"/>
    <lineage>
        <taxon>Bacteria</taxon>
        <taxon>Pseudomonadati</taxon>
        <taxon>Pseudomonadota</taxon>
        <taxon>Alphaproteobacteria</taxon>
        <taxon>Rhodospirillales</taxon>
        <taxon>Rhodospirillaceae</taxon>
        <taxon>Pacificispira</taxon>
    </lineage>
</organism>
<dbReference type="Proteomes" id="UP000539372">
    <property type="component" value="Unassembled WGS sequence"/>
</dbReference>
<dbReference type="InterPro" id="IPR042184">
    <property type="entry name" value="YqeY/Aim41_N"/>
</dbReference>
<dbReference type="GO" id="GO:0016884">
    <property type="term" value="F:carbon-nitrogen ligase activity, with glutamine as amido-N-donor"/>
    <property type="evidence" value="ECO:0007669"/>
    <property type="project" value="InterPro"/>
</dbReference>
<dbReference type="PANTHER" id="PTHR28055">
    <property type="entry name" value="ALTERED INHERITANCE OF MITOCHONDRIA PROTEIN 41, MITOCHONDRIAL"/>
    <property type="match status" value="1"/>
</dbReference>
<dbReference type="Gene3D" id="1.10.1510.10">
    <property type="entry name" value="Uncharacterised protein YqeY/AIM41 PF09424, N-terminal domain"/>
    <property type="match status" value="1"/>
</dbReference>
<dbReference type="InterPro" id="IPR023168">
    <property type="entry name" value="GatB_Yqey_C_2"/>
</dbReference>
<evidence type="ECO:0000313" key="2">
    <source>
        <dbReference type="Proteomes" id="UP000539372"/>
    </source>
</evidence>
<dbReference type="PANTHER" id="PTHR28055:SF1">
    <property type="entry name" value="ALTERED INHERITANCE OF MITOCHONDRIA PROTEIN 41, MITOCHONDRIAL"/>
    <property type="match status" value="1"/>
</dbReference>
<reference evidence="1 2" key="1">
    <citation type="submission" date="2020-04" db="EMBL/GenBank/DDBJ databases">
        <title>Rhodospirillaceae bacterium KN72 isolated from deep sea.</title>
        <authorList>
            <person name="Zhang D.-C."/>
        </authorList>
    </citation>
    <scope>NUCLEOTIDE SEQUENCE [LARGE SCALE GENOMIC DNA]</scope>
    <source>
        <strain evidence="1 2">KN72</strain>
    </source>
</reference>
<dbReference type="SUPFAM" id="SSF89095">
    <property type="entry name" value="GatB/YqeY motif"/>
    <property type="match status" value="1"/>
</dbReference>
<dbReference type="EMBL" id="JABBNT010000001">
    <property type="protein sequence ID" value="NMM43565.1"/>
    <property type="molecule type" value="Genomic_DNA"/>
</dbReference>
<dbReference type="AlphaFoldDB" id="A0A7Y0HDD6"/>
<dbReference type="InterPro" id="IPR003789">
    <property type="entry name" value="Asn/Gln_tRNA_amidoTrase-B-like"/>
</dbReference>
<sequence>MRDDLNRALKEAMRAKDERGVSTLRLILAALKDRDIAARAKGNNDGITDDEILQMLQSMVKQRKDSISMYEKGGRLELAEGEQQEIDIIQRFLPKQMSDDEIKAAVEAVIAELGASGLKDMGGVMGELRTRHAGCMDFGKASPIVKASLS</sequence>
<dbReference type="InterPro" id="IPR019004">
    <property type="entry name" value="YqeY/Aim41"/>
</dbReference>
<dbReference type="Pfam" id="PF09424">
    <property type="entry name" value="YqeY"/>
    <property type="match status" value="1"/>
</dbReference>
<proteinExistence type="predicted"/>
<dbReference type="RefSeq" id="WP_169623834.1">
    <property type="nucleotide sequence ID" value="NZ_JABBNT010000001.1"/>
</dbReference>